<organism evidence="1">
    <name type="scientific">marine sediment metagenome</name>
    <dbReference type="NCBI Taxonomy" id="412755"/>
    <lineage>
        <taxon>unclassified sequences</taxon>
        <taxon>metagenomes</taxon>
        <taxon>ecological metagenomes</taxon>
    </lineage>
</organism>
<accession>X1S552</accession>
<reference evidence="1" key="1">
    <citation type="journal article" date="2014" name="Front. Microbiol.">
        <title>High frequency of phylogenetically diverse reductive dehalogenase-homologous genes in deep subseafloor sedimentary metagenomes.</title>
        <authorList>
            <person name="Kawai M."/>
            <person name="Futagami T."/>
            <person name="Toyoda A."/>
            <person name="Takaki Y."/>
            <person name="Nishi S."/>
            <person name="Hori S."/>
            <person name="Arai W."/>
            <person name="Tsubouchi T."/>
            <person name="Morono Y."/>
            <person name="Uchiyama I."/>
            <person name="Ito T."/>
            <person name="Fujiyama A."/>
            <person name="Inagaki F."/>
            <person name="Takami H."/>
        </authorList>
    </citation>
    <scope>NUCLEOTIDE SEQUENCE</scope>
    <source>
        <strain evidence="1">Expedition CK06-06</strain>
    </source>
</reference>
<dbReference type="EMBL" id="BARW01022615">
    <property type="protein sequence ID" value="GAI88177.1"/>
    <property type="molecule type" value="Genomic_DNA"/>
</dbReference>
<name>X1S552_9ZZZZ</name>
<feature type="non-terminal residue" evidence="1">
    <location>
        <position position="1"/>
    </location>
</feature>
<proteinExistence type="predicted"/>
<gene>
    <name evidence="1" type="ORF">S12H4_37690</name>
</gene>
<protein>
    <submittedName>
        <fullName evidence="1">Uncharacterized protein</fullName>
    </submittedName>
</protein>
<comment type="caution">
    <text evidence="1">The sequence shown here is derived from an EMBL/GenBank/DDBJ whole genome shotgun (WGS) entry which is preliminary data.</text>
</comment>
<dbReference type="AlphaFoldDB" id="X1S552"/>
<evidence type="ECO:0000313" key="1">
    <source>
        <dbReference type="EMBL" id="GAI88177.1"/>
    </source>
</evidence>
<sequence>GRIEKGGEVSDKELIAAIKKTLIEVSHDNPSWRLLRGRESLSAEEVIGKLDNDKKFRKFVVTHYMELAVLIENRGREKRFGGEK</sequence>